<gene>
    <name evidence="5" type="ORF">G7067_00865</name>
</gene>
<feature type="domain" description="Fibronectin type-III" evidence="4">
    <location>
        <begin position="959"/>
        <end position="1055"/>
    </location>
</feature>
<protein>
    <recommendedName>
        <fullName evidence="4">Fibronectin type-III domain-containing protein</fullName>
    </recommendedName>
</protein>
<dbReference type="KEGG" id="lins:G7067_00865"/>
<dbReference type="InterPro" id="IPR036116">
    <property type="entry name" value="FN3_sf"/>
</dbReference>
<keyword evidence="1" id="KW-0378">Hydrolase</keyword>
<evidence type="ECO:0000259" key="4">
    <source>
        <dbReference type="PROSITE" id="PS50853"/>
    </source>
</evidence>
<proteinExistence type="predicted"/>
<dbReference type="EMBL" id="CP049934">
    <property type="protein sequence ID" value="QIM15290.1"/>
    <property type="molecule type" value="Genomic_DNA"/>
</dbReference>
<organism evidence="5 6">
    <name type="scientific">Leucobacter insecticola</name>
    <dbReference type="NCBI Taxonomy" id="2714934"/>
    <lineage>
        <taxon>Bacteria</taxon>
        <taxon>Bacillati</taxon>
        <taxon>Actinomycetota</taxon>
        <taxon>Actinomycetes</taxon>
        <taxon>Micrococcales</taxon>
        <taxon>Microbacteriaceae</taxon>
        <taxon>Leucobacter</taxon>
    </lineage>
</organism>
<feature type="region of interest" description="Disordered" evidence="3">
    <location>
        <begin position="1386"/>
        <end position="1406"/>
    </location>
</feature>
<dbReference type="Gene3D" id="2.60.40.10">
    <property type="entry name" value="Immunoglobulins"/>
    <property type="match status" value="1"/>
</dbReference>
<dbReference type="Proteomes" id="UP000501387">
    <property type="component" value="Chromosome"/>
</dbReference>
<keyword evidence="2" id="KW-0119">Carbohydrate metabolism</keyword>
<evidence type="ECO:0000313" key="5">
    <source>
        <dbReference type="EMBL" id="QIM15290.1"/>
    </source>
</evidence>
<dbReference type="PROSITE" id="PS50853">
    <property type="entry name" value="FN3"/>
    <property type="match status" value="1"/>
</dbReference>
<evidence type="ECO:0000256" key="1">
    <source>
        <dbReference type="ARBA" id="ARBA00023295"/>
    </source>
</evidence>
<name>A0A6G8FFT1_9MICO</name>
<sequence>MMLASAVPANAEDPVRALVTADGRLALRHTDPNAPDSDVAVRVTVADSRGASTEKVLVVSVRTGARAELPQIASTVQVGQASTLRPLSRVTGGSGSYTLVDATVQSGSAEVSANTGAGTIEVRAREAGSSIVSLTVRDTGTDAEITGTMRVTAVDARTKLGLPPLRAFVRPLSDTTVDVLDAVPGANSRALVVNSAEVLDGELRADVIEHARVRVSGATADGAPGRIGAIDVGVAEEADIAMGRLTVFQVADTGSEGAIAVADTATVRAGSVVDIPVLDNDVAPPGQRLVLHPAIEGSGAKGELAFASGNVLRYLAPSEPGVYTLSYTTYGASTPEQSDVGHVRVTVLPKTGNRDPQPRTVTVRLAPGERANAQIPLTGVDPDGDRVRLVSVGASDNAQLVATLAPRSSTVQVEASKRAEPGVTLLNYTVRDDYGGEGIGTLRVIVTPEVAGSGAPITYSDYVRLTTGAAEPAVVRPLDNDIDPMHGTLELIEVVPNVPGGADSLAYRELQGRIDLSELKQGRVEVRASAEPGTVSYRYTVRSSESKSTADGLIVVQTSARVGQQAPTVKDTVLSARDRVELERGGIDVVTDQVYWASGDVNALKLSVWGSAADRFKVDGSRIIGPYRAEGDLVPFRLAGNDAAGEAVETFGFLVIPPLDELRLTLKAGVQPISVDEGKSVEVAVRDVLDLAADDKIDLKQGSFPVQRAQASCSSSGAAQVKYDAGKEAPWTDSCVIAVKLAEQKAWTQLPIPISVVPTDPTVELEPLTRTVAPGASETIDLGDMVRWQGNREGSKDRLRFQVSGGGQSFQVAPSGSQLTVTANANAVPGSQDPLVVTVSGAGESQAQLTLRVGEAAKDTPRGATVQLNCTVGSSCQARVIGAPGEYDPFQGKNGGGLTLVSVDAAGCTTGSFQAAGDSISVAWPDSRGAGGKCTGTFTVRDAQNRTGTGTVELDAQGVPRAPAGITPTSAGASGVTLAVELSSQTSYPAVTGVEIVAGGATVASCAPSGNLASCTVTGLTPGEKRIYTARAVNSVGSSEISANGAETWAYVPPESPTISAKTVTWPENTDSGNGKVQLTVGEAVGAARILLVDGVERALPADGIIVASTVQHTFSVIAADSADKIPPGYTGSDGGRGSAKEATATPIGAPRAGTANLTAVGDTGWSFSTANWDANGADRLTFSYGLQEGQAAPGCTGSTESGTGLRLYRYFTGAVCGFTDYGTTVAVPTASIFTGGSVPPPNNVTYTVNEYATVTGNYAQYSANPPNLSDFGNIDGATIRYANTGNGSFSMLPGSVSTTAIWCMTDSGKCSDVSANVNPAGGIAPLGITLNSPATSLDPAEIATHFSFTGVPGDTPIYSADETAGTIMISWAGSSRNPVVFAGALNTTPPAPDPPAHIPRQKEQT</sequence>
<dbReference type="GO" id="GO:0016798">
    <property type="term" value="F:hydrolase activity, acting on glycosyl bonds"/>
    <property type="evidence" value="ECO:0007669"/>
    <property type="project" value="UniProtKB-KW"/>
</dbReference>
<keyword evidence="1" id="KW-0326">Glycosidase</keyword>
<dbReference type="RefSeq" id="WP_166321335.1">
    <property type="nucleotide sequence ID" value="NZ_CP049934.1"/>
</dbReference>
<dbReference type="SUPFAM" id="SSF49265">
    <property type="entry name" value="Fibronectin type III"/>
    <property type="match status" value="1"/>
</dbReference>
<evidence type="ECO:0000256" key="3">
    <source>
        <dbReference type="SAM" id="MobiDB-lite"/>
    </source>
</evidence>
<dbReference type="InterPro" id="IPR003961">
    <property type="entry name" value="FN3_dom"/>
</dbReference>
<reference evidence="5 6" key="1">
    <citation type="submission" date="2020-03" db="EMBL/GenBank/DDBJ databases">
        <title>Leucobacter sp. nov., isolated from beetles.</title>
        <authorList>
            <person name="Hyun D.-W."/>
            <person name="Bae J.-W."/>
        </authorList>
    </citation>
    <scope>NUCLEOTIDE SEQUENCE [LARGE SCALE GENOMIC DNA]</scope>
    <source>
        <strain evidence="5 6">HDW9B</strain>
    </source>
</reference>
<accession>A0A6G8FFT1</accession>
<evidence type="ECO:0000313" key="6">
    <source>
        <dbReference type="Proteomes" id="UP000501387"/>
    </source>
</evidence>
<dbReference type="InterPro" id="IPR013783">
    <property type="entry name" value="Ig-like_fold"/>
</dbReference>
<keyword evidence="6" id="KW-1185">Reference proteome</keyword>
<dbReference type="GO" id="GO:0000272">
    <property type="term" value="P:polysaccharide catabolic process"/>
    <property type="evidence" value="ECO:0007669"/>
    <property type="project" value="UniProtKB-KW"/>
</dbReference>
<keyword evidence="2" id="KW-0624">Polysaccharide degradation</keyword>
<evidence type="ECO:0000256" key="2">
    <source>
        <dbReference type="ARBA" id="ARBA00023326"/>
    </source>
</evidence>
<feature type="region of interest" description="Disordered" evidence="3">
    <location>
        <begin position="1126"/>
        <end position="1151"/>
    </location>
</feature>